<reference evidence="3" key="1">
    <citation type="submission" date="2019-06" db="EMBL/GenBank/DDBJ databases">
        <authorList>
            <consortium name="Wellcome Sanger Institute Data Sharing"/>
        </authorList>
    </citation>
    <scope>NUCLEOTIDE SEQUENCE [LARGE SCALE GENOMIC DNA]</scope>
</reference>
<feature type="region of interest" description="Disordered" evidence="1">
    <location>
        <begin position="52"/>
        <end position="103"/>
    </location>
</feature>
<keyword evidence="2" id="KW-0732">Signal</keyword>
<organism evidence="3 4">
    <name type="scientific">Myripristis murdjan</name>
    <name type="common">pinecone soldierfish</name>
    <dbReference type="NCBI Taxonomy" id="586833"/>
    <lineage>
        <taxon>Eukaryota</taxon>
        <taxon>Metazoa</taxon>
        <taxon>Chordata</taxon>
        <taxon>Craniata</taxon>
        <taxon>Vertebrata</taxon>
        <taxon>Euteleostomi</taxon>
        <taxon>Actinopterygii</taxon>
        <taxon>Neopterygii</taxon>
        <taxon>Teleostei</taxon>
        <taxon>Neoteleostei</taxon>
        <taxon>Acanthomorphata</taxon>
        <taxon>Holocentriformes</taxon>
        <taxon>Holocentridae</taxon>
        <taxon>Myripristis</taxon>
    </lineage>
</organism>
<feature type="compositionally biased region" description="Basic and acidic residues" evidence="1">
    <location>
        <begin position="66"/>
        <end position="80"/>
    </location>
</feature>
<reference evidence="3" key="3">
    <citation type="submission" date="2025-09" db="UniProtKB">
        <authorList>
            <consortium name="Ensembl"/>
        </authorList>
    </citation>
    <scope>IDENTIFICATION</scope>
</reference>
<dbReference type="InParanoid" id="A0A667YBK2"/>
<reference evidence="3" key="2">
    <citation type="submission" date="2025-08" db="UniProtKB">
        <authorList>
            <consortium name="Ensembl"/>
        </authorList>
    </citation>
    <scope>IDENTIFICATION</scope>
</reference>
<evidence type="ECO:0000313" key="3">
    <source>
        <dbReference type="Ensembl" id="ENSMMDP00005027605.1"/>
    </source>
</evidence>
<dbReference type="GeneTree" id="ENSGT00390000005497"/>
<feature type="chain" id="PRO_5045510718" description="WW domain-containing protein" evidence="2">
    <location>
        <begin position="20"/>
        <end position="356"/>
    </location>
</feature>
<proteinExistence type="predicted"/>
<keyword evidence="4" id="KW-1185">Reference proteome</keyword>
<evidence type="ECO:0000256" key="1">
    <source>
        <dbReference type="SAM" id="MobiDB-lite"/>
    </source>
</evidence>
<dbReference type="InterPro" id="IPR040441">
    <property type="entry name" value="CFA20/CFAP20DC"/>
</dbReference>
<evidence type="ECO:0000313" key="4">
    <source>
        <dbReference type="Proteomes" id="UP000472263"/>
    </source>
</evidence>
<dbReference type="AlphaFoldDB" id="A0A667YBK2"/>
<name>A0A667YBK2_9TELE</name>
<evidence type="ECO:0000256" key="2">
    <source>
        <dbReference type="SAM" id="SignalP"/>
    </source>
</evidence>
<dbReference type="Proteomes" id="UP000472263">
    <property type="component" value="Chromosome 5"/>
</dbReference>
<protein>
    <recommendedName>
        <fullName evidence="5">WW domain-containing protein</fullName>
    </recommendedName>
</protein>
<feature type="signal peptide" evidence="2">
    <location>
        <begin position="1"/>
        <end position="19"/>
    </location>
</feature>
<sequence length="356" mass="39888">MNLSVSHVFVLIMIYTLESSSCCSRPGFSFESSLWEKDEECEPQLILGEEVFTFSSPPHSTRRGQGHSDQETMEMRDSQVQRKSGGRNEAQPQDDFIGSESDEDGMFFHQTTTVDSSPATLKFPDPALDVHLKVQPWTHSANQTLPKELSPATTNMHTHSPSSSRVEPAGIVPKRCLSPSGNRHSHKICPCGPRIVSQEDDEKRQEPVDSSTGDLHKLSNIRTQGDDDEELRMLASLKREQEGDECGASGLSASQIHHCNISISMSSDDTTTWTHIPMPTNQGHHYQKEMNPLLHSNPREWMDVLSPPIIPPSQQRGSGDVSVNEEENMDEYLNLLYDPCLNCYFDPQTGKYYELA</sequence>
<dbReference type="PANTHER" id="PTHR12458">
    <property type="entry name" value="ORF PROTEIN"/>
    <property type="match status" value="1"/>
</dbReference>
<accession>A0A667YBK2</accession>
<feature type="region of interest" description="Disordered" evidence="1">
    <location>
        <begin position="188"/>
        <end position="228"/>
    </location>
</feature>
<evidence type="ECO:0008006" key="5">
    <source>
        <dbReference type="Google" id="ProtNLM"/>
    </source>
</evidence>
<dbReference type="Ensembl" id="ENSMMDT00005028274.1">
    <property type="protein sequence ID" value="ENSMMDP00005027605.1"/>
    <property type="gene ID" value="ENSMMDG00005013244.1"/>
</dbReference>